<proteinExistence type="inferred from homology"/>
<keyword evidence="2" id="KW-0805">Transcription regulation</keyword>
<dbReference type="PANTHER" id="PTHR30126:SF40">
    <property type="entry name" value="HTH-TYPE TRANSCRIPTIONAL REGULATOR GLTR"/>
    <property type="match status" value="1"/>
</dbReference>
<dbReference type="SUPFAM" id="SSF53850">
    <property type="entry name" value="Periplasmic binding protein-like II"/>
    <property type="match status" value="1"/>
</dbReference>
<dbReference type="Proteomes" id="UP000050272">
    <property type="component" value="Unassembled WGS sequence"/>
</dbReference>
<evidence type="ECO:0000256" key="4">
    <source>
        <dbReference type="ARBA" id="ARBA00023163"/>
    </source>
</evidence>
<reference evidence="6 8" key="1">
    <citation type="submission" date="2015-07" db="EMBL/GenBank/DDBJ databases">
        <title>Bacillus zhangzhouensis sp. nov. and Bacillus nanhaiticus sp. nov.</title>
        <authorList>
            <person name="Liu Y."/>
            <person name="Lai Q."/>
            <person name="Shao Z."/>
        </authorList>
    </citation>
    <scope>NUCLEOTIDE SEQUENCE [LARGE SCALE GENOMIC DNA]</scope>
    <source>
        <strain evidence="6 8">NH7I_1</strain>
    </source>
</reference>
<accession>A0ABD4QJU5</accession>
<evidence type="ECO:0000256" key="2">
    <source>
        <dbReference type="ARBA" id="ARBA00023015"/>
    </source>
</evidence>
<dbReference type="FunFam" id="1.10.10.10:FF:000001">
    <property type="entry name" value="LysR family transcriptional regulator"/>
    <property type="match status" value="1"/>
</dbReference>
<evidence type="ECO:0000256" key="1">
    <source>
        <dbReference type="ARBA" id="ARBA00009437"/>
    </source>
</evidence>
<dbReference type="InterPro" id="IPR005119">
    <property type="entry name" value="LysR_subst-bd"/>
</dbReference>
<dbReference type="PRINTS" id="PR00039">
    <property type="entry name" value="HTHLYSR"/>
</dbReference>
<keyword evidence="4" id="KW-0804">Transcription</keyword>
<dbReference type="InterPro" id="IPR036388">
    <property type="entry name" value="WH-like_DNA-bd_sf"/>
</dbReference>
<dbReference type="EMBL" id="LGYN01000023">
    <property type="protein sequence ID" value="KPN14105.1"/>
    <property type="molecule type" value="Genomic_DNA"/>
</dbReference>
<evidence type="ECO:0000256" key="3">
    <source>
        <dbReference type="ARBA" id="ARBA00023125"/>
    </source>
</evidence>
<evidence type="ECO:0000313" key="9">
    <source>
        <dbReference type="Proteomes" id="UP000676804"/>
    </source>
</evidence>
<feature type="domain" description="HTH lysR-type" evidence="5">
    <location>
        <begin position="1"/>
        <end position="58"/>
    </location>
</feature>
<evidence type="ECO:0000313" key="6">
    <source>
        <dbReference type="EMBL" id="KPN14105.1"/>
    </source>
</evidence>
<keyword evidence="8" id="KW-1185">Reference proteome</keyword>
<reference evidence="7 9" key="2">
    <citation type="submission" date="2021-04" db="EMBL/GenBank/DDBJ databases">
        <title>Isolation of newly marine bacteria for enzymatic activity.</title>
        <authorList>
            <person name="Hadi W.A.M."/>
            <person name="Nair A.J.J."/>
            <person name="Edwin B.T."/>
        </authorList>
    </citation>
    <scope>NUCLEOTIDE SEQUENCE [LARGE SCALE GENOMIC DNA]</scope>
    <source>
        <strain evidence="7 9">B28A</strain>
    </source>
</reference>
<organism evidence="7 9">
    <name type="scientific">Bacillus australimaris</name>
    <dbReference type="NCBI Taxonomy" id="1326968"/>
    <lineage>
        <taxon>Bacteria</taxon>
        <taxon>Bacillati</taxon>
        <taxon>Bacillota</taxon>
        <taxon>Bacilli</taxon>
        <taxon>Bacillales</taxon>
        <taxon>Bacillaceae</taxon>
        <taxon>Bacillus</taxon>
    </lineage>
</organism>
<dbReference type="GO" id="GO:0003677">
    <property type="term" value="F:DNA binding"/>
    <property type="evidence" value="ECO:0007669"/>
    <property type="project" value="UniProtKB-KW"/>
</dbReference>
<dbReference type="Proteomes" id="UP000676804">
    <property type="component" value="Unassembled WGS sequence"/>
</dbReference>
<dbReference type="RefSeq" id="WP_060698809.1">
    <property type="nucleotide sequence ID" value="NZ_JAGQFH010000023.1"/>
</dbReference>
<dbReference type="Pfam" id="PF00126">
    <property type="entry name" value="HTH_1"/>
    <property type="match status" value="1"/>
</dbReference>
<gene>
    <name evidence="6" type="ORF">AKG37_08510</name>
    <name evidence="7" type="ORF">KCQ59_10960</name>
</gene>
<sequence length="294" mass="33851">MNIDHLEAFVYVNHFESFRKAADALFLSQPSVSARIQSLERELNTKLFLRKGKQFHLTEQGKNFLPYAEEILKSYQNGKKQLHVPNEKDQVTIGSNLLMAQYYLPYLLPYLSNCYPNVTFKTMTTTNDSMLEAILNQQVEFGLMKHTSHPGVDSFKLLDNQIHLIVPPEHELLSIEKPTIEDISRYPIVFYQCGSFDWAMIHKIFEALPETPNIGFHTDNLEVAKELIRHGKVGFLPELSVMKELREGTLMKKKLNMLSVSHQISLVSLKGTKSVFTDRVKAIYQQFNRSLMLA</sequence>
<protein>
    <submittedName>
        <fullName evidence="7">LysR family transcriptional regulator</fullName>
    </submittedName>
</protein>
<dbReference type="EMBL" id="JAGQFH010000023">
    <property type="protein sequence ID" value="MBR8690303.1"/>
    <property type="molecule type" value="Genomic_DNA"/>
</dbReference>
<name>A0ABD4QJU5_9BACI</name>
<dbReference type="SUPFAM" id="SSF46785">
    <property type="entry name" value="Winged helix' DNA-binding domain"/>
    <property type="match status" value="1"/>
</dbReference>
<dbReference type="CDD" id="cd05466">
    <property type="entry name" value="PBP2_LTTR_substrate"/>
    <property type="match status" value="1"/>
</dbReference>
<evidence type="ECO:0000259" key="5">
    <source>
        <dbReference type="PROSITE" id="PS50931"/>
    </source>
</evidence>
<dbReference type="PANTHER" id="PTHR30126">
    <property type="entry name" value="HTH-TYPE TRANSCRIPTIONAL REGULATOR"/>
    <property type="match status" value="1"/>
</dbReference>
<comment type="caution">
    <text evidence="7">The sequence shown here is derived from an EMBL/GenBank/DDBJ whole genome shotgun (WGS) entry which is preliminary data.</text>
</comment>
<dbReference type="InterPro" id="IPR000847">
    <property type="entry name" value="LysR_HTH_N"/>
</dbReference>
<evidence type="ECO:0000313" key="7">
    <source>
        <dbReference type="EMBL" id="MBR8690303.1"/>
    </source>
</evidence>
<dbReference type="InterPro" id="IPR036390">
    <property type="entry name" value="WH_DNA-bd_sf"/>
</dbReference>
<dbReference type="PROSITE" id="PS50931">
    <property type="entry name" value="HTH_LYSR"/>
    <property type="match status" value="1"/>
</dbReference>
<dbReference type="Gene3D" id="1.10.10.10">
    <property type="entry name" value="Winged helix-like DNA-binding domain superfamily/Winged helix DNA-binding domain"/>
    <property type="match status" value="1"/>
</dbReference>
<dbReference type="AlphaFoldDB" id="A0ABD4QJU5"/>
<comment type="similarity">
    <text evidence="1">Belongs to the LysR transcriptional regulatory family.</text>
</comment>
<dbReference type="Gene3D" id="3.40.190.290">
    <property type="match status" value="1"/>
</dbReference>
<evidence type="ECO:0000313" key="8">
    <source>
        <dbReference type="Proteomes" id="UP000050272"/>
    </source>
</evidence>
<keyword evidence="3" id="KW-0238">DNA-binding</keyword>
<dbReference type="Pfam" id="PF03466">
    <property type="entry name" value="LysR_substrate"/>
    <property type="match status" value="1"/>
</dbReference>